<dbReference type="SMART" id="SM00829">
    <property type="entry name" value="PKS_ER"/>
    <property type="match status" value="1"/>
</dbReference>
<feature type="domain" description="Enoyl reductase (ER)" evidence="1">
    <location>
        <begin position="8"/>
        <end position="331"/>
    </location>
</feature>
<reference evidence="3" key="1">
    <citation type="journal article" date="2019" name="Int. J. Syst. Evol. Microbiol.">
        <title>The Global Catalogue of Microorganisms (GCM) 10K type strain sequencing project: providing services to taxonomists for standard genome sequencing and annotation.</title>
        <authorList>
            <consortium name="The Broad Institute Genomics Platform"/>
            <consortium name="The Broad Institute Genome Sequencing Center for Infectious Disease"/>
            <person name="Wu L."/>
            <person name="Ma J."/>
        </authorList>
    </citation>
    <scope>NUCLEOTIDE SEQUENCE [LARGE SCALE GENOMIC DNA]</scope>
    <source>
        <strain evidence="3">CCM 8906</strain>
    </source>
</reference>
<name>A0ABW4H235_9LACO</name>
<keyword evidence="2" id="KW-0560">Oxidoreductase</keyword>
<dbReference type="Gene3D" id="3.40.50.720">
    <property type="entry name" value="NAD(P)-binding Rossmann-like Domain"/>
    <property type="match status" value="1"/>
</dbReference>
<dbReference type="InterPro" id="IPR013154">
    <property type="entry name" value="ADH-like_N"/>
</dbReference>
<proteinExistence type="predicted"/>
<dbReference type="EC" id="1.-.-.-" evidence="2"/>
<accession>A0ABW4H235</accession>
<sequence length="333" mass="37020">MQAAQLLKYDKNFKLVVKDIPRPTPTDNEVLVRVKAAAVNPLERLIGTGYVKLMEKYSLPVTMGNELSGIVESVGKNVIGFKAGDEVYSRLPLNKIGAFAEYAVIDYRAVAMKPTALDFVHSAAVPLTGLTAYQGFTEVLGAQPGESVMIPGGSGSFGQMAIPIAKEMGLRVMVSGNARSKQSVLDMGAEQYFDYREQNYWEHLEPVNYVIDTVGKKELDHELQVLKPNGRLLSLIMLPNGQFAKDHHMPFWKTALFAVAGHSIDRKAKKFKADYRFIFVRSDGEQLKKITKIVEKHHIKPAVDPTEFKLADINQALDYVTNGHPKGKVVIRF</sequence>
<dbReference type="PANTHER" id="PTHR11695">
    <property type="entry name" value="ALCOHOL DEHYDROGENASE RELATED"/>
    <property type="match status" value="1"/>
</dbReference>
<dbReference type="PANTHER" id="PTHR11695:SF294">
    <property type="entry name" value="RETICULON-4-INTERACTING PROTEIN 1, MITOCHONDRIAL"/>
    <property type="match status" value="1"/>
</dbReference>
<dbReference type="EMBL" id="JBHTOM010000004">
    <property type="protein sequence ID" value="MFD1548792.1"/>
    <property type="molecule type" value="Genomic_DNA"/>
</dbReference>
<evidence type="ECO:0000313" key="3">
    <source>
        <dbReference type="Proteomes" id="UP001597195"/>
    </source>
</evidence>
<dbReference type="InterPro" id="IPR050700">
    <property type="entry name" value="YIM1/Zinc_Alcohol_DH_Fams"/>
</dbReference>
<evidence type="ECO:0000259" key="1">
    <source>
        <dbReference type="SMART" id="SM00829"/>
    </source>
</evidence>
<dbReference type="InterPro" id="IPR011032">
    <property type="entry name" value="GroES-like_sf"/>
</dbReference>
<dbReference type="GO" id="GO:0016491">
    <property type="term" value="F:oxidoreductase activity"/>
    <property type="evidence" value="ECO:0007669"/>
    <property type="project" value="UniProtKB-KW"/>
</dbReference>
<keyword evidence="3" id="KW-1185">Reference proteome</keyword>
<comment type="caution">
    <text evidence="2">The sequence shown here is derived from an EMBL/GenBank/DDBJ whole genome shotgun (WGS) entry which is preliminary data.</text>
</comment>
<dbReference type="InterPro" id="IPR036291">
    <property type="entry name" value="NAD(P)-bd_dom_sf"/>
</dbReference>
<dbReference type="RefSeq" id="WP_125700417.1">
    <property type="nucleotide sequence ID" value="NZ_JBHTOM010000004.1"/>
</dbReference>
<dbReference type="Proteomes" id="UP001597195">
    <property type="component" value="Unassembled WGS sequence"/>
</dbReference>
<dbReference type="Gene3D" id="3.90.180.10">
    <property type="entry name" value="Medium-chain alcohol dehydrogenases, catalytic domain"/>
    <property type="match status" value="1"/>
</dbReference>
<protein>
    <submittedName>
        <fullName evidence="2">NADP-dependent oxidoreductase</fullName>
        <ecNumber evidence="2">1.-.-.-</ecNumber>
    </submittedName>
</protein>
<evidence type="ECO:0000313" key="2">
    <source>
        <dbReference type="EMBL" id="MFD1548792.1"/>
    </source>
</evidence>
<dbReference type="SUPFAM" id="SSF50129">
    <property type="entry name" value="GroES-like"/>
    <property type="match status" value="1"/>
</dbReference>
<dbReference type="InterPro" id="IPR020843">
    <property type="entry name" value="ER"/>
</dbReference>
<organism evidence="2 3">
    <name type="scientific">Levilactobacillus fuyuanensis</name>
    <dbReference type="NCBI Taxonomy" id="2486022"/>
    <lineage>
        <taxon>Bacteria</taxon>
        <taxon>Bacillati</taxon>
        <taxon>Bacillota</taxon>
        <taxon>Bacilli</taxon>
        <taxon>Lactobacillales</taxon>
        <taxon>Lactobacillaceae</taxon>
        <taxon>Levilactobacillus</taxon>
    </lineage>
</organism>
<dbReference type="Pfam" id="PF08240">
    <property type="entry name" value="ADH_N"/>
    <property type="match status" value="1"/>
</dbReference>
<dbReference type="SUPFAM" id="SSF51735">
    <property type="entry name" value="NAD(P)-binding Rossmann-fold domains"/>
    <property type="match status" value="1"/>
</dbReference>
<gene>
    <name evidence="2" type="ORF">ACFQ5T_03725</name>
</gene>
<dbReference type="Pfam" id="PF13602">
    <property type="entry name" value="ADH_zinc_N_2"/>
    <property type="match status" value="1"/>
</dbReference>
<dbReference type="CDD" id="cd05289">
    <property type="entry name" value="MDR_like_2"/>
    <property type="match status" value="1"/>
</dbReference>